<name>A0A0D0E440_9AGAM</name>
<dbReference type="InParanoid" id="A0A0D0E440"/>
<feature type="chain" id="PRO_5002221050" evidence="1">
    <location>
        <begin position="21"/>
        <end position="87"/>
    </location>
</feature>
<evidence type="ECO:0000313" key="2">
    <source>
        <dbReference type="EMBL" id="KIK99071.1"/>
    </source>
</evidence>
<dbReference type="HOGENOM" id="CLU_2484012_0_0_1"/>
<organism evidence="2 3">
    <name type="scientific">Paxillus rubicundulus Ve08.2h10</name>
    <dbReference type="NCBI Taxonomy" id="930991"/>
    <lineage>
        <taxon>Eukaryota</taxon>
        <taxon>Fungi</taxon>
        <taxon>Dikarya</taxon>
        <taxon>Basidiomycota</taxon>
        <taxon>Agaricomycotina</taxon>
        <taxon>Agaricomycetes</taxon>
        <taxon>Agaricomycetidae</taxon>
        <taxon>Boletales</taxon>
        <taxon>Paxilineae</taxon>
        <taxon>Paxillaceae</taxon>
        <taxon>Paxillus</taxon>
    </lineage>
</organism>
<evidence type="ECO:0000313" key="3">
    <source>
        <dbReference type="Proteomes" id="UP000054538"/>
    </source>
</evidence>
<dbReference type="AlphaFoldDB" id="A0A0D0E440"/>
<feature type="signal peptide" evidence="1">
    <location>
        <begin position="1"/>
        <end position="20"/>
    </location>
</feature>
<dbReference type="Proteomes" id="UP000054538">
    <property type="component" value="Unassembled WGS sequence"/>
</dbReference>
<gene>
    <name evidence="2" type="ORF">PAXRUDRAFT_593322</name>
</gene>
<proteinExistence type="predicted"/>
<accession>A0A0D0E440</accession>
<evidence type="ECO:0000256" key="1">
    <source>
        <dbReference type="SAM" id="SignalP"/>
    </source>
</evidence>
<protein>
    <submittedName>
        <fullName evidence="2">Uncharacterized protein</fullName>
    </submittedName>
</protein>
<sequence length="87" mass="9592">MSRLFWIGHKALILRLRLYATLFSESQPYISLIVAIKCDAGRGGGYMFKLAHIYGMSSKQLLRACTTAQGTQSDASLAAYLSISLMD</sequence>
<dbReference type="EMBL" id="KN824871">
    <property type="protein sequence ID" value="KIK99071.1"/>
    <property type="molecule type" value="Genomic_DNA"/>
</dbReference>
<keyword evidence="3" id="KW-1185">Reference proteome</keyword>
<reference evidence="3" key="2">
    <citation type="submission" date="2015-01" db="EMBL/GenBank/DDBJ databases">
        <title>Evolutionary Origins and Diversification of the Mycorrhizal Mutualists.</title>
        <authorList>
            <consortium name="DOE Joint Genome Institute"/>
            <consortium name="Mycorrhizal Genomics Consortium"/>
            <person name="Kohler A."/>
            <person name="Kuo A."/>
            <person name="Nagy L.G."/>
            <person name="Floudas D."/>
            <person name="Copeland A."/>
            <person name="Barry K.W."/>
            <person name="Cichocki N."/>
            <person name="Veneault-Fourrey C."/>
            <person name="LaButti K."/>
            <person name="Lindquist E.A."/>
            <person name="Lipzen A."/>
            <person name="Lundell T."/>
            <person name="Morin E."/>
            <person name="Murat C."/>
            <person name="Riley R."/>
            <person name="Ohm R."/>
            <person name="Sun H."/>
            <person name="Tunlid A."/>
            <person name="Henrissat B."/>
            <person name="Grigoriev I.V."/>
            <person name="Hibbett D.S."/>
            <person name="Martin F."/>
        </authorList>
    </citation>
    <scope>NUCLEOTIDE SEQUENCE [LARGE SCALE GENOMIC DNA]</scope>
    <source>
        <strain evidence="3">Ve08.2h10</strain>
    </source>
</reference>
<keyword evidence="1" id="KW-0732">Signal</keyword>
<reference evidence="2 3" key="1">
    <citation type="submission" date="2014-04" db="EMBL/GenBank/DDBJ databases">
        <authorList>
            <consortium name="DOE Joint Genome Institute"/>
            <person name="Kuo A."/>
            <person name="Kohler A."/>
            <person name="Jargeat P."/>
            <person name="Nagy L.G."/>
            <person name="Floudas D."/>
            <person name="Copeland A."/>
            <person name="Barry K.W."/>
            <person name="Cichocki N."/>
            <person name="Veneault-Fourrey C."/>
            <person name="LaButti K."/>
            <person name="Lindquist E.A."/>
            <person name="Lipzen A."/>
            <person name="Lundell T."/>
            <person name="Morin E."/>
            <person name="Murat C."/>
            <person name="Sun H."/>
            <person name="Tunlid A."/>
            <person name="Henrissat B."/>
            <person name="Grigoriev I.V."/>
            <person name="Hibbett D.S."/>
            <person name="Martin F."/>
            <person name="Nordberg H.P."/>
            <person name="Cantor M.N."/>
            <person name="Hua S.X."/>
        </authorList>
    </citation>
    <scope>NUCLEOTIDE SEQUENCE [LARGE SCALE GENOMIC DNA]</scope>
    <source>
        <strain evidence="2 3">Ve08.2h10</strain>
    </source>
</reference>